<feature type="coiled-coil region" evidence="1">
    <location>
        <begin position="1269"/>
        <end position="1296"/>
    </location>
</feature>
<dbReference type="Proteomes" id="UP000054032">
    <property type="component" value="Unassembled WGS sequence"/>
</dbReference>
<evidence type="ECO:0000259" key="4">
    <source>
        <dbReference type="Pfam" id="PF18413"/>
    </source>
</evidence>
<dbReference type="RefSeq" id="XP_007686468.1">
    <property type="nucleotide sequence ID" value="XM_007688278.1"/>
</dbReference>
<reference evidence="6 7" key="1">
    <citation type="journal article" date="2013" name="PLoS Genet.">
        <title>Comparative genome structure, secondary metabolite, and effector coding capacity across Cochliobolus pathogens.</title>
        <authorList>
            <person name="Condon B.J."/>
            <person name="Leng Y."/>
            <person name="Wu D."/>
            <person name="Bushley K.E."/>
            <person name="Ohm R.A."/>
            <person name="Otillar R."/>
            <person name="Martin J."/>
            <person name="Schackwitz W."/>
            <person name="Grimwood J."/>
            <person name="MohdZainudin N."/>
            <person name="Xue C."/>
            <person name="Wang R."/>
            <person name="Manning V.A."/>
            <person name="Dhillon B."/>
            <person name="Tu Z.J."/>
            <person name="Steffenson B.J."/>
            <person name="Salamov A."/>
            <person name="Sun H."/>
            <person name="Lowry S."/>
            <person name="LaButti K."/>
            <person name="Han J."/>
            <person name="Copeland A."/>
            <person name="Lindquist E."/>
            <person name="Barry K."/>
            <person name="Schmutz J."/>
            <person name="Baker S.E."/>
            <person name="Ciuffetti L.M."/>
            <person name="Grigoriev I.V."/>
            <person name="Zhong S."/>
            <person name="Turgeon B.G."/>
        </authorList>
    </citation>
    <scope>NUCLEOTIDE SEQUENCE [LARGE SCALE GENOMIC DNA]</scope>
    <source>
        <strain evidence="6 7">ATCC 44560</strain>
    </source>
</reference>
<dbReference type="OrthoDB" id="4940706at2759"/>
<evidence type="ECO:0000259" key="5">
    <source>
        <dbReference type="Pfam" id="PF20220"/>
    </source>
</evidence>
<accession>W6ZHV8</accession>
<dbReference type="KEGG" id="bor:COCMIDRAFT_25054"/>
<sequence length="1904" mass="212188">METAMSALQSLASTPRDSSISSQNLSSYFTPPTTDLMTFQYKGQVSAVQLSVNGLNISYSPETNSFAPFRMTGGQAYLLQGNFAQEDLLWSTSKTQPSALPPKMLLPLVTTDRAVRVIAAVSRVAMICQTFGLTVDELEFLSLPNASTMLSVDLNQPNLQDLVRLQEYVELRKPTSSNNTTKTLISLVSWLSTGSDTDLNAMVSRIPESTGWAASRITIAIKTKYVKLREDQIMALIQKDERFLYSLQGILGLHERIAQEVSTASQPSLAVLFSLSSPRKILTADDNSFARTLQMKLQPEQLAAAEDRLAQSQQTALIQFLLQKSYVRDGLKIDSANGLFEHFLMDVQMGPQLRTSRVKQAISVIQLFAQRCLLGYEKDIDKNALAREKWDWMQQYSLWEAQRKLFLYPENWLEPSLRDDKSELFEQLETSLMQKDLSQTTVLEALKLYIQGLNDIATLEIVAYLREVREGDEVYHLFGRTRCAPSALYHRTLTVTRLGAKSDLIWRPWRKIDMDIPSVETEWDGNRLASTGCYLLPFIQNRRLYLFMPQVTLKTVSTTPDILNKTETKFETLREAPAATAVPKRVWEVTMAWTECVRGVWAPKRVSAGGVTIPFQQQSIAQFRFDPIIDNNNLTLLVSVSTGSSKGVAVGRFAFSNGQISLVEAVVSGSLWSKIGAVEQNSWAPARPLQPRFQSTKVVADSSNKDYASAALPQDSEKDANLQRNRNNVLWVPPAIDALIRSKSSLTMSETWLELSWTLPPNHITPGMSTLDQDTWTPNIGGPYTALAVSGKHGDGSATSYFMVPREDPSGTWWTPTNLRSKMDLTVVDHTFSDGLMKATTSQMNPFKNIYSSLATLSARRGREAWGARQDLPAHELGQPSAIYNWEIGLHAILFAVDRLASTQQYEDALELARLVFDPTADVKGDRLVKRTETTTNGQTTTTDADVISYLNNRADVLDISQSEKTKKSLVNVQDVTCWRFPPFQDIARKIVDDRKDADLNMSDMHNLLQPAVMERRSSGTLVHATARGQPQAYMKWIMMKYVEILVACGDIYFRRSTLESLPLAIQRYIEAAYVLGEEPPKVPQLANRKIRGKTFSDLSDEDSLFELGQPFTPELEASPNQSSEETDAKKEKIVCFLKTQYFGVPMNPKFKTLRALVGERLFNVRNGLDIQGRPVSYSLMEPLIDPGALIALDKAGFSMSNTLAMVMGDQNSPLPRQRFEILLQRALELCAELKSLGERMVSAIEKKEAETFASLRARHSTNINRMMLDMKNASLREAEQSIEALQINCDDMVSQLAYYLELAGEPSSRIPTSKDPWIDIDQDIDVPTDDDLRMSRHEKEELDKADSASNLTLIAQGIDTLVAPFFMVPTISSNVQPMGVGATVTLGGGSTIAQMMQAGSAALRVAAMIKSDDSVRAGRKAQLTQQLQDRRMQANMRGRGIKGIDKQIEIQRTRIKIATQEIERQQVEIDECAQIEEWYRSKYSSAQLYAWMEKSLRSVYFQAYTLAMAVASRAESAVNFEQGRKASILRPGGYWDASRDGLLAADHLYLDLKRLETRHLESRPYDFELTKTVSIRQINPLTLLRLRSTGSTVFSLDESLFDLDFPGHYMRRIRCVTVTVPAVVGAFNGINATLTLIQHKYRISTLVNSAEEYASAATASATGAFQTDNLPITSVAICSGSDDPGAFDLSFGGPQYVPFEGAGAISTWRLEFPSTIQRFDFESISDVVLRVQYTASDGGARLRSFANTTVSNAIKAITDSPAARKDGLWAMLDLKTDFSNEWYGFAKRMVAGANGDVTNANVSLQLGNVRDRLPFWARNVPTLKIKSVSLVGKDTKVLGSIKISACDGTTAKEGDKIGEWRVLNWIDVAIDRKGMEGWVLSAEAKTCEGKEPGAAYMLLQYTL</sequence>
<evidence type="ECO:0000313" key="7">
    <source>
        <dbReference type="Proteomes" id="UP000054032"/>
    </source>
</evidence>
<evidence type="ECO:0000256" key="2">
    <source>
        <dbReference type="SAM" id="MobiDB-lite"/>
    </source>
</evidence>
<dbReference type="Pfam" id="PF18413">
    <property type="entry name" value="Neuraminidase"/>
    <property type="match status" value="1"/>
</dbReference>
<evidence type="ECO:0000259" key="3">
    <source>
        <dbReference type="Pfam" id="PF18276"/>
    </source>
</evidence>
<feature type="domain" description="Tc toxin complex TcA C-terminal TcB-binding" evidence="3">
    <location>
        <begin position="1447"/>
        <end position="1736"/>
    </location>
</feature>
<proteinExistence type="predicted"/>
<evidence type="ECO:0000256" key="1">
    <source>
        <dbReference type="SAM" id="Coils"/>
    </source>
</evidence>
<evidence type="ECO:0008006" key="8">
    <source>
        <dbReference type="Google" id="ProtNLM"/>
    </source>
</evidence>
<dbReference type="GeneID" id="19120699"/>
<dbReference type="Pfam" id="PF20220">
    <property type="entry name" value="ABC_toxin_N"/>
    <property type="match status" value="1"/>
</dbReference>
<dbReference type="Pfam" id="PF18276">
    <property type="entry name" value="TcA_TcB_BD"/>
    <property type="match status" value="1"/>
</dbReference>
<keyword evidence="1" id="KW-0175">Coiled coil</keyword>
<dbReference type="InterPro" id="IPR046839">
    <property type="entry name" value="ABC_toxin_N"/>
</dbReference>
<protein>
    <recommendedName>
        <fullName evidence="8">Tc toxin complex TcA C-terminal TcB-binding domain-containing protein</fullName>
    </recommendedName>
</protein>
<feature type="domain" description="ABC toxin N-terminal" evidence="5">
    <location>
        <begin position="307"/>
        <end position="429"/>
    </location>
</feature>
<dbReference type="STRING" id="930090.W6ZHV8"/>
<dbReference type="EMBL" id="KI963958">
    <property type="protein sequence ID" value="EUC46999.1"/>
    <property type="molecule type" value="Genomic_DNA"/>
</dbReference>
<name>W6ZHV8_COCMI</name>
<dbReference type="eggNOG" id="ENOG502RX9A">
    <property type="taxonomic scope" value="Eukaryota"/>
</dbReference>
<feature type="region of interest" description="Disordered" evidence="2">
    <location>
        <begin position="1"/>
        <end position="24"/>
    </location>
</feature>
<dbReference type="InterPro" id="IPR041079">
    <property type="entry name" value="Neuraminidase-like"/>
</dbReference>
<feature type="domain" description="Neuraminidase-like" evidence="4">
    <location>
        <begin position="459"/>
        <end position="618"/>
    </location>
</feature>
<keyword evidence="7" id="KW-1185">Reference proteome</keyword>
<dbReference type="InterPro" id="IPR040840">
    <property type="entry name" value="TcA_TcB_BD"/>
</dbReference>
<organism evidence="6 7">
    <name type="scientific">Bipolaris oryzae ATCC 44560</name>
    <dbReference type="NCBI Taxonomy" id="930090"/>
    <lineage>
        <taxon>Eukaryota</taxon>
        <taxon>Fungi</taxon>
        <taxon>Dikarya</taxon>
        <taxon>Ascomycota</taxon>
        <taxon>Pezizomycotina</taxon>
        <taxon>Dothideomycetes</taxon>
        <taxon>Pleosporomycetidae</taxon>
        <taxon>Pleosporales</taxon>
        <taxon>Pleosporineae</taxon>
        <taxon>Pleosporaceae</taxon>
        <taxon>Bipolaris</taxon>
    </lineage>
</organism>
<evidence type="ECO:0000313" key="6">
    <source>
        <dbReference type="EMBL" id="EUC46999.1"/>
    </source>
</evidence>
<dbReference type="HOGENOM" id="CLU_000189_0_0_1"/>
<gene>
    <name evidence="6" type="ORF">COCMIDRAFT_25054</name>
</gene>